<accession>A0A1H0C9V4</accession>
<dbReference type="PANTHER" id="PTHR47708">
    <property type="match status" value="1"/>
</dbReference>
<dbReference type="Pfam" id="PF07287">
    <property type="entry name" value="AtuA"/>
    <property type="match status" value="1"/>
</dbReference>
<dbReference type="InterPro" id="IPR010839">
    <property type="entry name" value="AtuA_N"/>
</dbReference>
<feature type="domain" description="AtuA-like ferredoxin-fold" evidence="2">
    <location>
        <begin position="492"/>
        <end position="590"/>
    </location>
</feature>
<proteinExistence type="predicted"/>
<dbReference type="Proteomes" id="UP000242957">
    <property type="component" value="Unassembled WGS sequence"/>
</dbReference>
<evidence type="ECO:0008006" key="5">
    <source>
        <dbReference type="Google" id="ProtNLM"/>
    </source>
</evidence>
<sequence length="613" mass="65771">MIAKPANHVRIGGASGFWGDSAIATPQLLEVPGLDYLVYDYLAETTMAILARAQTRDPALGYATDFVSAVIEPHLATLLQRKVRLIANAGGLNPLACRDAVLRVAERQGLAPRVAVVSGDDLLPAWSAGAIHSLQRLDGEAALPAQLLSMSAYIGARGIADALASGADIVITGRVVDSAVVCGALVHEFGWSWRDWDRLAGATLAGHLIECGAQATGGLFTDWERVEGWDNIGYPLIDCAEDGSCVLSKPDGTGGLIDPLAVSEQLLYEVGDPSRYLMPDVTCDLTAVQARWHGPQAVRISGARGLPPTDRYKGNATWQDGYQFQQLMAIRGIDAPAKARRTAEALLARTRRMMAAAGHADYSATRVELLGCESLYGAHARRLPTREVVLRIAVRHAEAKALRFLQKECSSAGTSMAAGTRSTFSGRADIQSLIRVLPFTLDKSEVQLTLHRADGECVAVEAALGSDGEPEPTRQQPAPVRAVDEPGERISVPLLRVAVARSGDKGDDENIAVIARRPEWLACLREQLTAEVVGEWFAHLVQGEVERFDVPGLHAMNFLLHNALDGGGVSSLRSDPLGKSFAQMLLDLPVRVPAHWLQPSAATDREVIAEERG</sequence>
<dbReference type="RefSeq" id="WP_084314692.1">
    <property type="nucleotide sequence ID" value="NZ_FNIJ01000003.1"/>
</dbReference>
<feature type="domain" description="Acyclic terpene utilisation N-terminal" evidence="1">
    <location>
        <begin position="9"/>
        <end position="451"/>
    </location>
</feature>
<reference evidence="4" key="1">
    <citation type="submission" date="2016-10" db="EMBL/GenBank/DDBJ databases">
        <authorList>
            <person name="Varghese N."/>
            <person name="Submissions S."/>
        </authorList>
    </citation>
    <scope>NUCLEOTIDE SEQUENCE [LARGE SCALE GENOMIC DNA]</scope>
    <source>
        <strain evidence="4">JCM 21621</strain>
    </source>
</reference>
<dbReference type="STRING" id="198616.SAMN05216193_103361"/>
<evidence type="ECO:0000313" key="3">
    <source>
        <dbReference type="EMBL" id="SDN54680.1"/>
    </source>
</evidence>
<dbReference type="Pfam" id="PF23544">
    <property type="entry name" value="AtuA_ferredoxin"/>
    <property type="match status" value="1"/>
</dbReference>
<gene>
    <name evidence="3" type="ORF">SAMN05216193_103361</name>
</gene>
<keyword evidence="4" id="KW-1185">Reference proteome</keyword>
<protein>
    <recommendedName>
        <fullName evidence="5">Terpene utilization protein AtuA</fullName>
    </recommendedName>
</protein>
<organism evidence="3 4">
    <name type="scientific">Pseudomonas jinjuensis</name>
    <dbReference type="NCBI Taxonomy" id="198616"/>
    <lineage>
        <taxon>Bacteria</taxon>
        <taxon>Pseudomonadati</taxon>
        <taxon>Pseudomonadota</taxon>
        <taxon>Gammaproteobacteria</taxon>
        <taxon>Pseudomonadales</taxon>
        <taxon>Pseudomonadaceae</taxon>
        <taxon>Pseudomonas</taxon>
    </lineage>
</organism>
<evidence type="ECO:0000313" key="4">
    <source>
        <dbReference type="Proteomes" id="UP000242957"/>
    </source>
</evidence>
<dbReference type="InterPro" id="IPR056362">
    <property type="entry name" value="AtuA-like_ferredoxin_dom"/>
</dbReference>
<dbReference type="PANTHER" id="PTHR47708:SF2">
    <property type="entry name" value="SI:CH73-132F6.5"/>
    <property type="match status" value="1"/>
</dbReference>
<evidence type="ECO:0000259" key="1">
    <source>
        <dbReference type="Pfam" id="PF07287"/>
    </source>
</evidence>
<dbReference type="EMBL" id="FNIJ01000003">
    <property type="protein sequence ID" value="SDN54680.1"/>
    <property type="molecule type" value="Genomic_DNA"/>
</dbReference>
<name>A0A1H0C9V4_9PSED</name>
<dbReference type="OrthoDB" id="9763456at2"/>
<dbReference type="AlphaFoldDB" id="A0A1H0C9V4"/>
<evidence type="ECO:0000259" key="2">
    <source>
        <dbReference type="Pfam" id="PF23544"/>
    </source>
</evidence>